<dbReference type="Pfam" id="PF00855">
    <property type="entry name" value="PWWP"/>
    <property type="match status" value="1"/>
</dbReference>
<keyword evidence="4" id="KW-1185">Reference proteome</keyword>
<evidence type="ECO:0000313" key="4">
    <source>
        <dbReference type="Proteomes" id="UP000006038"/>
    </source>
</evidence>
<dbReference type="AlphaFoldDB" id="J3MTU1"/>
<feature type="region of interest" description="Disordered" evidence="1">
    <location>
        <begin position="130"/>
        <end position="299"/>
    </location>
</feature>
<evidence type="ECO:0000256" key="1">
    <source>
        <dbReference type="SAM" id="MobiDB-lite"/>
    </source>
</evidence>
<name>J3MTU1_ORYBR</name>
<reference evidence="3" key="1">
    <citation type="journal article" date="2013" name="Nat. Commun.">
        <title>Whole-genome sequencing of Oryza brachyantha reveals mechanisms underlying Oryza genome evolution.</title>
        <authorList>
            <person name="Chen J."/>
            <person name="Huang Q."/>
            <person name="Gao D."/>
            <person name="Wang J."/>
            <person name="Lang Y."/>
            <person name="Liu T."/>
            <person name="Li B."/>
            <person name="Bai Z."/>
            <person name="Luis Goicoechea J."/>
            <person name="Liang C."/>
            <person name="Chen C."/>
            <person name="Zhang W."/>
            <person name="Sun S."/>
            <person name="Liao Y."/>
            <person name="Zhang X."/>
            <person name="Yang L."/>
            <person name="Song C."/>
            <person name="Wang M."/>
            <person name="Shi J."/>
            <person name="Liu G."/>
            <person name="Liu J."/>
            <person name="Zhou H."/>
            <person name="Zhou W."/>
            <person name="Yu Q."/>
            <person name="An N."/>
            <person name="Chen Y."/>
            <person name="Cai Q."/>
            <person name="Wang B."/>
            <person name="Liu B."/>
            <person name="Min J."/>
            <person name="Huang Y."/>
            <person name="Wu H."/>
            <person name="Li Z."/>
            <person name="Zhang Y."/>
            <person name="Yin Y."/>
            <person name="Song W."/>
            <person name="Jiang J."/>
            <person name="Jackson S.A."/>
            <person name="Wing R.A."/>
            <person name="Wang J."/>
            <person name="Chen M."/>
        </authorList>
    </citation>
    <scope>NUCLEOTIDE SEQUENCE [LARGE SCALE GENOMIC DNA]</scope>
    <source>
        <strain evidence="3">cv. IRGC 101232</strain>
    </source>
</reference>
<organism evidence="3">
    <name type="scientific">Oryza brachyantha</name>
    <name type="common">malo sina</name>
    <dbReference type="NCBI Taxonomy" id="4533"/>
    <lineage>
        <taxon>Eukaryota</taxon>
        <taxon>Viridiplantae</taxon>
        <taxon>Streptophyta</taxon>
        <taxon>Embryophyta</taxon>
        <taxon>Tracheophyta</taxon>
        <taxon>Spermatophyta</taxon>
        <taxon>Magnoliopsida</taxon>
        <taxon>Liliopsida</taxon>
        <taxon>Poales</taxon>
        <taxon>Poaceae</taxon>
        <taxon>BOP clade</taxon>
        <taxon>Oryzoideae</taxon>
        <taxon>Oryzeae</taxon>
        <taxon>Oryzinae</taxon>
        <taxon>Oryza</taxon>
    </lineage>
</organism>
<dbReference type="CDD" id="cd05162">
    <property type="entry name" value="PWWP"/>
    <property type="match status" value="1"/>
</dbReference>
<feature type="compositionally biased region" description="Polar residues" evidence="1">
    <location>
        <begin position="201"/>
        <end position="215"/>
    </location>
</feature>
<dbReference type="STRING" id="4533.J3MTU1"/>
<feature type="region of interest" description="Disordered" evidence="1">
    <location>
        <begin position="358"/>
        <end position="398"/>
    </location>
</feature>
<evidence type="ECO:0000259" key="2">
    <source>
        <dbReference type="Pfam" id="PF00855"/>
    </source>
</evidence>
<dbReference type="OMA" id="IMVKEHA"/>
<dbReference type="eggNOG" id="ENOG502S57X">
    <property type="taxonomic scope" value="Eukaryota"/>
</dbReference>
<evidence type="ECO:0000313" key="3">
    <source>
        <dbReference type="EnsemblPlants" id="OB08G25220.1"/>
    </source>
</evidence>
<accession>J3MTU1</accession>
<sequence>MRFELIIMVKGNAEKDDGIHECQSISDISEDNLRHNFRLGDIAWVKHNGSWWPAQVVDNSCINSKRKKATKYHVPVRLYGTCVYLYVDPWKYNMEFKMMLKRENKSAMEAFHEVFKKELSYVNPPCNSTEEAANLKEKTSSKKVRKQKSLKESPATKHMGEDTRDQHSAEQHQELGYTATTGVATRKGRRMRERLSPDGEGQTSGKKASIEGSSYKSEKQVDSEYDEEPYKMMTGGSSVARREGLRQSARKPMKAYLDPLEDRTSPLSDTSASEDANVVDRTPESSNQHEDGSTVDGTSASHAEIKAMVRDILFSDIIAKQHAAEMAFVDEVINGICGTSELNITGDNAAVTEGGRGVKRRGSRVEAKCSNLTQRSRKGQTDQGGTNGKKRAKDTQQTMNLGSWEIGNSDSLKGAFDSTSRDAAMEELGQLSARQIRIMQSLALIAPSGSPFGKNGPFASTH</sequence>
<dbReference type="InterPro" id="IPR000313">
    <property type="entry name" value="PWWP_dom"/>
</dbReference>
<dbReference type="Gramene" id="OB08G25220.1">
    <property type="protein sequence ID" value="OB08G25220.1"/>
    <property type="gene ID" value="OB08G25220"/>
</dbReference>
<dbReference type="SUPFAM" id="SSF63748">
    <property type="entry name" value="Tudor/PWWP/MBT"/>
    <property type="match status" value="1"/>
</dbReference>
<feature type="compositionally biased region" description="Basic and acidic residues" evidence="1">
    <location>
        <begin position="281"/>
        <end position="292"/>
    </location>
</feature>
<dbReference type="Proteomes" id="UP000006038">
    <property type="component" value="Chromosome 8"/>
</dbReference>
<feature type="domain" description="PWWP" evidence="2">
    <location>
        <begin position="40"/>
        <end position="118"/>
    </location>
</feature>
<protein>
    <recommendedName>
        <fullName evidence="2">PWWP domain-containing protein</fullName>
    </recommendedName>
</protein>
<dbReference type="EnsemblPlants" id="OB08G25220.1">
    <property type="protein sequence ID" value="OB08G25220.1"/>
    <property type="gene ID" value="OB08G25220"/>
</dbReference>
<reference evidence="3" key="2">
    <citation type="submission" date="2013-04" db="UniProtKB">
        <authorList>
            <consortium name="EnsemblPlants"/>
        </authorList>
    </citation>
    <scope>IDENTIFICATION</scope>
</reference>
<feature type="compositionally biased region" description="Polar residues" evidence="1">
    <location>
        <begin position="265"/>
        <end position="274"/>
    </location>
</feature>
<dbReference type="HOGENOM" id="CLU_046062_0_0_1"/>
<feature type="compositionally biased region" description="Basic and acidic residues" evidence="1">
    <location>
        <begin position="149"/>
        <end position="173"/>
    </location>
</feature>
<proteinExistence type="predicted"/>
<dbReference type="Gene3D" id="2.30.30.140">
    <property type="match status" value="1"/>
</dbReference>